<accession>A0ACC2KU89</accession>
<gene>
    <name evidence="1" type="ORF">MRB53_033334</name>
</gene>
<sequence>MQGKIGDGGDGDAGKYREMGSAFCVETVMETAMQGKIGDCDGFFYVLRGDGNAKKYREMGSAFYVSVTVMQGTIGDEEIFWDSN</sequence>
<evidence type="ECO:0000313" key="2">
    <source>
        <dbReference type="Proteomes" id="UP001234297"/>
    </source>
</evidence>
<dbReference type="EMBL" id="CM056819">
    <property type="protein sequence ID" value="KAJ8624804.1"/>
    <property type="molecule type" value="Genomic_DNA"/>
</dbReference>
<comment type="caution">
    <text evidence="1">The sequence shown here is derived from an EMBL/GenBank/DDBJ whole genome shotgun (WGS) entry which is preliminary data.</text>
</comment>
<keyword evidence="2" id="KW-1185">Reference proteome</keyword>
<proteinExistence type="predicted"/>
<name>A0ACC2KU89_PERAE</name>
<evidence type="ECO:0000313" key="1">
    <source>
        <dbReference type="EMBL" id="KAJ8624804.1"/>
    </source>
</evidence>
<dbReference type="Proteomes" id="UP001234297">
    <property type="component" value="Chromosome 11"/>
</dbReference>
<organism evidence="1 2">
    <name type="scientific">Persea americana</name>
    <name type="common">Avocado</name>
    <dbReference type="NCBI Taxonomy" id="3435"/>
    <lineage>
        <taxon>Eukaryota</taxon>
        <taxon>Viridiplantae</taxon>
        <taxon>Streptophyta</taxon>
        <taxon>Embryophyta</taxon>
        <taxon>Tracheophyta</taxon>
        <taxon>Spermatophyta</taxon>
        <taxon>Magnoliopsida</taxon>
        <taxon>Magnoliidae</taxon>
        <taxon>Laurales</taxon>
        <taxon>Lauraceae</taxon>
        <taxon>Persea</taxon>
    </lineage>
</organism>
<reference evidence="1 2" key="1">
    <citation type="journal article" date="2022" name="Hortic Res">
        <title>A haplotype resolved chromosomal level avocado genome allows analysis of novel avocado genes.</title>
        <authorList>
            <person name="Nath O."/>
            <person name="Fletcher S.J."/>
            <person name="Hayward A."/>
            <person name="Shaw L.M."/>
            <person name="Masouleh A.K."/>
            <person name="Furtado A."/>
            <person name="Henry R.J."/>
            <person name="Mitter N."/>
        </authorList>
    </citation>
    <scope>NUCLEOTIDE SEQUENCE [LARGE SCALE GENOMIC DNA]</scope>
    <source>
        <strain evidence="2">cv. Hass</strain>
    </source>
</reference>
<protein>
    <submittedName>
        <fullName evidence="1">Uncharacterized protein</fullName>
    </submittedName>
</protein>